<proteinExistence type="predicted"/>
<accession>A0A0C5PK99</accession>
<keyword evidence="1" id="KW-0472">Membrane</keyword>
<evidence type="ECO:0000313" key="2">
    <source>
        <dbReference type="EMBL" id="AJQ16915.1"/>
    </source>
</evidence>
<dbReference type="RefSeq" id="WP_172685475.1">
    <property type="nucleotide sequence ID" value="NZ_KF559312.1"/>
</dbReference>
<feature type="transmembrane region" description="Helical" evidence="1">
    <location>
        <begin position="48"/>
        <end position="69"/>
    </location>
</feature>
<sequence length="271" mass="31960">MLNKLQKLYTSSLARIDPKLSNIIGKMKLLWMKQINYIIRILRFFKRIALSAGSLTVTTIFLLLFYIIVQLWGFTNGKYSSWLDGLWDMKATFITTIGIGLVSLSVNEQNNWRAKLKVQYGFRMAFTSVEQVMSDINRTFLVDQQIINDLNKEYARIQNKEAVQKNIDKSELDLKLKILLEISEHLLEKINFTELAVDQKTIQLELSYLNSEIREFISKPTATDTNYLCMFNELNFSIHTIANRLSSPWRWDKDRKQKYYKIIEKYKINKE</sequence>
<name>A0A0C5PK99_LATSK</name>
<reference evidence="2" key="1">
    <citation type="submission" date="2013-08" db="EMBL/GenBank/DDBJ databases">
        <title>Genetic Structure of Residential Plasmids in Lactobacillus sakei KCA311.</title>
        <authorList>
            <person name="Woo D.R."/>
            <person name="Ahn C."/>
        </authorList>
    </citation>
    <scope>NUCLEOTIDE SEQUENCE</scope>
    <source>
        <strain evidence="2">KCA311</strain>
        <plasmid evidence="2">pKCA54</plasmid>
    </source>
</reference>
<geneLocation type="plasmid" evidence="2">
    <name>pKCA54</name>
</geneLocation>
<dbReference type="AlphaFoldDB" id="A0A0C5PK99"/>
<feature type="transmembrane region" description="Helical" evidence="1">
    <location>
        <begin position="89"/>
        <end position="107"/>
    </location>
</feature>
<keyword evidence="2" id="KW-0614">Plasmid</keyword>
<protein>
    <submittedName>
        <fullName evidence="2">Uncharacterized protein</fullName>
    </submittedName>
</protein>
<keyword evidence="1" id="KW-0812">Transmembrane</keyword>
<evidence type="ECO:0000256" key="1">
    <source>
        <dbReference type="SAM" id="Phobius"/>
    </source>
</evidence>
<dbReference type="EMBL" id="KF559312">
    <property type="protein sequence ID" value="AJQ16915.1"/>
    <property type="molecule type" value="Genomic_DNA"/>
</dbReference>
<organism evidence="2">
    <name type="scientific">Latilactobacillus sakei</name>
    <name type="common">Lactobacillus sakei</name>
    <dbReference type="NCBI Taxonomy" id="1599"/>
    <lineage>
        <taxon>Bacteria</taxon>
        <taxon>Bacillati</taxon>
        <taxon>Bacillota</taxon>
        <taxon>Bacilli</taxon>
        <taxon>Lactobacillales</taxon>
        <taxon>Lactobacillaceae</taxon>
        <taxon>Latilactobacillus</taxon>
    </lineage>
</organism>
<keyword evidence="1" id="KW-1133">Transmembrane helix</keyword>